<organism evidence="3 4">
    <name type="scientific">Roseomonas mucosa</name>
    <dbReference type="NCBI Taxonomy" id="207340"/>
    <lineage>
        <taxon>Bacteria</taxon>
        <taxon>Pseudomonadati</taxon>
        <taxon>Pseudomonadota</taxon>
        <taxon>Alphaproteobacteria</taxon>
        <taxon>Acetobacterales</taxon>
        <taxon>Roseomonadaceae</taxon>
        <taxon>Roseomonas</taxon>
    </lineage>
</organism>
<dbReference type="NCBIfam" id="NF003767">
    <property type="entry name" value="PRK05363.1"/>
    <property type="match status" value="1"/>
</dbReference>
<dbReference type="RefSeq" id="WP_058390544.1">
    <property type="nucleotide sequence ID" value="NZ_CP025061.1"/>
</dbReference>
<comment type="caution">
    <text evidence="3">The sequence shown here is derived from an EMBL/GenBank/DDBJ whole genome shotgun (WGS) entry which is preliminary data.</text>
</comment>
<dbReference type="PANTHER" id="PTHR43032">
    <property type="entry name" value="PROTEIN-METHIONINE-SULFOXIDE REDUCTASE"/>
    <property type="match status" value="1"/>
</dbReference>
<dbReference type="PANTHER" id="PTHR43032:SF3">
    <property type="entry name" value="PROTEIN-METHIONINE-SULFOXIDE REDUCTASE CATALYTIC SUBUNIT MSRP"/>
    <property type="match status" value="1"/>
</dbReference>
<dbReference type="SUPFAM" id="SSF56524">
    <property type="entry name" value="Oxidoreductase molybdopterin-binding domain"/>
    <property type="match status" value="1"/>
</dbReference>
<proteinExistence type="predicted"/>
<dbReference type="EMBL" id="LLWF02000008">
    <property type="protein sequence ID" value="ONH84399.1"/>
    <property type="molecule type" value="Genomic_DNA"/>
</dbReference>
<feature type="domain" description="Oxidoreductase molybdopterin-binding" evidence="2">
    <location>
        <begin position="100"/>
        <end position="255"/>
    </location>
</feature>
<protein>
    <submittedName>
        <fullName evidence="3">Mononuclear molybdenum enzyme YedY</fullName>
    </submittedName>
</protein>
<feature type="region of interest" description="Disordered" evidence="1">
    <location>
        <begin position="53"/>
        <end position="74"/>
    </location>
</feature>
<evidence type="ECO:0000256" key="1">
    <source>
        <dbReference type="SAM" id="MobiDB-lite"/>
    </source>
</evidence>
<evidence type="ECO:0000313" key="3">
    <source>
        <dbReference type="EMBL" id="ONH84399.1"/>
    </source>
</evidence>
<gene>
    <name evidence="3" type="ORF">APZ41_004815</name>
</gene>
<dbReference type="OrthoDB" id="9795587at2"/>
<evidence type="ECO:0000313" key="4">
    <source>
        <dbReference type="Proteomes" id="UP000054844"/>
    </source>
</evidence>
<dbReference type="STRING" id="207340.APZ41_004815"/>
<dbReference type="InterPro" id="IPR000572">
    <property type="entry name" value="OxRdtase_Mopterin-bd_dom"/>
</dbReference>
<dbReference type="Gene3D" id="3.90.420.10">
    <property type="entry name" value="Oxidoreductase, molybdopterin-binding domain"/>
    <property type="match status" value="1"/>
</dbReference>
<dbReference type="Proteomes" id="UP000054844">
    <property type="component" value="Unassembled WGS sequence"/>
</dbReference>
<keyword evidence="4" id="KW-1185">Reference proteome</keyword>
<name>A0A1S8D919_9PROT</name>
<evidence type="ECO:0000259" key="2">
    <source>
        <dbReference type="Pfam" id="PF00174"/>
    </source>
</evidence>
<accession>A0A1S8D919</accession>
<reference evidence="3" key="1">
    <citation type="submission" date="2016-12" db="EMBL/GenBank/DDBJ databases">
        <title>Draft genome sequence of Roseomonas mucosa strain AU37, isolated from a peripheral intravenous catheter.</title>
        <authorList>
            <person name="Choudhury M.A."/>
            <person name="Sidjabat H.E."/>
            <person name="Wailan A.M."/>
            <person name="Zhang L."/>
            <person name="Marsh N.M."/>
            <person name="Rickard C.M."/>
            <person name="Davies M."/>
            <person name="Mcmillan D.J."/>
        </authorList>
    </citation>
    <scope>NUCLEOTIDE SEQUENCE [LARGE SCALE GENOMIC DNA]</scope>
    <source>
        <strain evidence="3">AU37</strain>
    </source>
</reference>
<dbReference type="AlphaFoldDB" id="A0A1S8D919"/>
<dbReference type="Pfam" id="PF00174">
    <property type="entry name" value="Oxidored_molyb"/>
    <property type="match status" value="1"/>
</dbReference>
<sequence length="318" mass="35547">MLVRTRRGWELPESAATPEFLVVGRRKGLGLIGGSLAAGLGLLHGGPVFAQGGAAPGGLTPDPRFDPGRATTPERNATTYNNYYEFGDSKDVVSAARKLKMTPWSIRFDGMVAQPREIGLEDLLKQVRMEERVLRHRCVETWAMTVPWTGFPLSEFVRLAQPTSGAKYLVLETAQQPDVMPGLRQIWYSWPYIEGCTLAEAQNELGFVATGMYGKPLPPQNGGPIRVLFPWKYGFKSGKSVVKVTFTDKRPVSFWEQLQSSEYGFWANVNPEVPHPRWSQATERLLGSNERVPTRIFNGYGEFVADLYKGLEGERLYT</sequence>
<dbReference type="InterPro" id="IPR036374">
    <property type="entry name" value="OxRdtase_Mopterin-bd_sf"/>
</dbReference>